<dbReference type="Pfam" id="PF07155">
    <property type="entry name" value="ECF-ribofla_trS"/>
    <property type="match status" value="1"/>
</dbReference>
<evidence type="ECO:0000256" key="2">
    <source>
        <dbReference type="ARBA" id="ARBA00022692"/>
    </source>
</evidence>
<name>A0A7R7ICY1_9FIRM</name>
<dbReference type="RefSeq" id="WP_271712358.1">
    <property type="nucleotide sequence ID" value="NZ_AP024169.1"/>
</dbReference>
<dbReference type="Gene3D" id="1.10.1760.20">
    <property type="match status" value="1"/>
</dbReference>
<keyword evidence="4 5" id="KW-0472">Membrane</keyword>
<dbReference type="NCBIfam" id="NF010182">
    <property type="entry name" value="PRK13661.1"/>
    <property type="match status" value="1"/>
</dbReference>
<sequence length="183" mass="19345">MKKSDIRSVAAIGIGTALFILLTLAAIPVGFIPNTQLQTRVAFLTFMSAIFGPVVGGAIGFLGHAIADASFYGGVWWSWVIPEGVYGIIIGIFALKFKIEDGGFGLKETVLFNIAQVVANIIAWIVIAPILDIVIYAEPANKVFAQGATSALLNIITVAIIGTILTKAYSKVKSKTSSLSVED</sequence>
<feature type="transmembrane region" description="Helical" evidence="5">
    <location>
        <begin position="76"/>
        <end position="97"/>
    </location>
</feature>
<dbReference type="KEGG" id="ahb:bsdtb5_25130"/>
<dbReference type="HAMAP" id="MF_01572">
    <property type="entry name" value="UPF0397"/>
    <property type="match status" value="1"/>
</dbReference>
<dbReference type="AlphaFoldDB" id="A0A7R7ICY1"/>
<comment type="subcellular location">
    <subcellularLocation>
        <location evidence="5">Cell membrane</location>
        <topology evidence="5">Multi-pass membrane protein</topology>
    </subcellularLocation>
</comment>
<dbReference type="InterPro" id="IPR009825">
    <property type="entry name" value="ECF_substrate-spec-like"/>
</dbReference>
<keyword evidence="3 5" id="KW-1133">Transmembrane helix</keyword>
<keyword evidence="7" id="KW-1185">Reference proteome</keyword>
<comment type="similarity">
    <text evidence="5">Belongs to the UPF0397 family.</text>
</comment>
<dbReference type="EMBL" id="AP024169">
    <property type="protein sequence ID" value="BCN31218.1"/>
    <property type="molecule type" value="Genomic_DNA"/>
</dbReference>
<dbReference type="InterPro" id="IPR022914">
    <property type="entry name" value="UPF0397"/>
</dbReference>
<proteinExistence type="inferred from homology"/>
<dbReference type="Proteomes" id="UP000595897">
    <property type="component" value="Chromosome"/>
</dbReference>
<evidence type="ECO:0000256" key="4">
    <source>
        <dbReference type="ARBA" id="ARBA00023136"/>
    </source>
</evidence>
<feature type="transmembrane region" description="Helical" evidence="5">
    <location>
        <begin position="109"/>
        <end position="137"/>
    </location>
</feature>
<evidence type="ECO:0000256" key="3">
    <source>
        <dbReference type="ARBA" id="ARBA00022989"/>
    </source>
</evidence>
<feature type="transmembrane region" description="Helical" evidence="5">
    <location>
        <begin position="41"/>
        <end position="64"/>
    </location>
</feature>
<keyword evidence="2 5" id="KW-0812">Transmembrane</keyword>
<dbReference type="PANTHER" id="PTHR37815:SF3">
    <property type="entry name" value="UPF0397 PROTEIN SPR0429"/>
    <property type="match status" value="1"/>
</dbReference>
<evidence type="ECO:0000256" key="1">
    <source>
        <dbReference type="ARBA" id="ARBA00022475"/>
    </source>
</evidence>
<feature type="transmembrane region" description="Helical" evidence="5">
    <location>
        <begin position="143"/>
        <end position="165"/>
    </location>
</feature>
<keyword evidence="1 5" id="KW-1003">Cell membrane</keyword>
<gene>
    <name evidence="6" type="ORF">bsdtb5_25130</name>
</gene>
<evidence type="ECO:0000313" key="6">
    <source>
        <dbReference type="EMBL" id="BCN31218.1"/>
    </source>
</evidence>
<protein>
    <recommendedName>
        <fullName evidence="5">UPF0397 protein bsdtb5_25130</fullName>
    </recommendedName>
</protein>
<accession>A0A7R7ICY1</accession>
<organism evidence="6 7">
    <name type="scientific">Anaeromicropila herbilytica</name>
    <dbReference type="NCBI Taxonomy" id="2785025"/>
    <lineage>
        <taxon>Bacteria</taxon>
        <taxon>Bacillati</taxon>
        <taxon>Bacillota</taxon>
        <taxon>Clostridia</taxon>
        <taxon>Lachnospirales</taxon>
        <taxon>Lachnospiraceae</taxon>
        <taxon>Anaeromicropila</taxon>
    </lineage>
</organism>
<dbReference type="GO" id="GO:0005886">
    <property type="term" value="C:plasma membrane"/>
    <property type="evidence" value="ECO:0007669"/>
    <property type="project" value="UniProtKB-SubCell"/>
</dbReference>
<evidence type="ECO:0000256" key="5">
    <source>
        <dbReference type="HAMAP-Rule" id="MF_01572"/>
    </source>
</evidence>
<reference evidence="6 7" key="1">
    <citation type="submission" date="2020-11" db="EMBL/GenBank/DDBJ databases">
        <title>Draft genome sequencing of a Lachnospiraceae strain isolated from anoxic soil subjected to BSD treatment.</title>
        <authorList>
            <person name="Uek A."/>
            <person name="Tonouchi A."/>
        </authorList>
    </citation>
    <scope>NUCLEOTIDE SEQUENCE [LARGE SCALE GENOMIC DNA]</scope>
    <source>
        <strain evidence="6 7">TB5</strain>
    </source>
</reference>
<dbReference type="PANTHER" id="PTHR37815">
    <property type="entry name" value="UPF0397 PROTEIN BC_2624-RELATED"/>
    <property type="match status" value="1"/>
</dbReference>
<feature type="transmembrane region" description="Helical" evidence="5">
    <location>
        <begin position="6"/>
        <end position="29"/>
    </location>
</feature>
<evidence type="ECO:0000313" key="7">
    <source>
        <dbReference type="Proteomes" id="UP000595897"/>
    </source>
</evidence>